<sequence>MHISAHAQGTGMGVVFSIDPRQLPGTGKETTFSLSSEMGANQAGAAFIKDPWMLPAKQGTLTIRYVESDKRLIGTFEFSTVSSGASFELTQGAFDLVGVLESGVNRAQTFTADLEDIPAKKFEADSISLTYKEQMLSIRAEQFVHEEGTPPYYHYIMLYIPDGIGKGIHTFKAADYTGLRASYVRGGLIYITWEGQLELIEDPSEHRLVAKLWFKANVNQQYEYVMTLLNGIIDYSA</sequence>
<proteinExistence type="predicted"/>
<protein>
    <submittedName>
        <fullName evidence="1">Uncharacterized protein</fullName>
    </submittedName>
</protein>
<name>A0A423LVT2_PSEFL</name>
<dbReference type="EMBL" id="MOBU01000001">
    <property type="protein sequence ID" value="RON72407.1"/>
    <property type="molecule type" value="Genomic_DNA"/>
</dbReference>
<organism evidence="1 2">
    <name type="scientific">Pseudomonas fluorescens</name>
    <dbReference type="NCBI Taxonomy" id="294"/>
    <lineage>
        <taxon>Bacteria</taxon>
        <taxon>Pseudomonadati</taxon>
        <taxon>Pseudomonadota</taxon>
        <taxon>Gammaproteobacteria</taxon>
        <taxon>Pseudomonadales</taxon>
        <taxon>Pseudomonadaceae</taxon>
        <taxon>Pseudomonas</taxon>
    </lineage>
</organism>
<evidence type="ECO:0000313" key="2">
    <source>
        <dbReference type="Proteomes" id="UP000285757"/>
    </source>
</evidence>
<accession>A0A423LVT2</accession>
<reference evidence="1 2" key="1">
    <citation type="submission" date="2016-10" db="EMBL/GenBank/DDBJ databases">
        <title>Comparative genome analysis of multiple Pseudomonas spp. focuses on biocontrol and plant growth promoting traits.</title>
        <authorList>
            <person name="Tao X.-Y."/>
            <person name="Taylor C.G."/>
        </authorList>
    </citation>
    <scope>NUCLEOTIDE SEQUENCE [LARGE SCALE GENOMIC DNA]</scope>
    <source>
        <strain evidence="1 2">24D3</strain>
    </source>
</reference>
<gene>
    <name evidence="1" type="ORF">BK671_00700</name>
</gene>
<dbReference type="Proteomes" id="UP000285757">
    <property type="component" value="Unassembled WGS sequence"/>
</dbReference>
<evidence type="ECO:0000313" key="1">
    <source>
        <dbReference type="EMBL" id="RON72407.1"/>
    </source>
</evidence>
<comment type="caution">
    <text evidence="1">The sequence shown here is derived from an EMBL/GenBank/DDBJ whole genome shotgun (WGS) entry which is preliminary data.</text>
</comment>
<dbReference type="AlphaFoldDB" id="A0A423LVT2"/>